<proteinExistence type="predicted"/>
<dbReference type="Proteomes" id="UP000798662">
    <property type="component" value="Chromosome 1"/>
</dbReference>
<name>A0ACC3BNA9_PYRYE</name>
<accession>A0ACC3BNA9</accession>
<sequence>MVSYAHTPHTPPSIGRHPFLSRRQLVALLANDTPLVDPTGALPPEEIPPPTPATCGRRLAGTAHTVRCDAAPPLGGFVLVPPRRATASLVFLHGYTDVPYIYLSLLKVLLKSAPEVWSSVRLVFPFAPRVPVQLVDAPVTNAYAWYDVSPTLGTTLNDVVQSNMTDVTAVERRLLSATEEVDQLGLFFSTRRVEAIVAAEHRVLDRGRHSRHGRPAGRVVLAGHSLGAVMATHVALHSRAPLAAVVALQGFVADARRLDRVPGLVVAGDRGYPVELELVSGGRDVAVPPVLVAASAAIVRRLLRGAARVTGIGLTYAAAGVNITAEASAVKSLLRAFAGSGPPPRPAGARGALAETASNFSGLIAFGPSTYLALATDGVGTKLLLASALGHYETVPIDCMAMNVNDLLCIGAEPLAFVDYIAAPAPDDAALPEMVREVDMAGTALGWLPVGDELDGGRVAPGDAVIGLPASGVHSNGFSLARKCVDASGLGLTDPAPFCVTAPGVPRAGGDGIARIGGATDATPVTLGEVLLHPTYIYVDPLVDLFAAAKGGKAEPFGVRPTGAAADATAADAAVGPPPCAYSDLHGVANITGGGLSNLLRLKDGAGYELADPLPVLPEFKWLQAVGGVADREMYRTFNMGMGMALVVDATVAPAVVEWLNERLPGCKVVGTVNESGVVTHAVDGVTFDEY</sequence>
<evidence type="ECO:0000313" key="2">
    <source>
        <dbReference type="Proteomes" id="UP000798662"/>
    </source>
</evidence>
<keyword evidence="2" id="KW-1185">Reference proteome</keyword>
<dbReference type="EMBL" id="CM020618">
    <property type="protein sequence ID" value="KAK1859390.1"/>
    <property type="molecule type" value="Genomic_DNA"/>
</dbReference>
<evidence type="ECO:0000313" key="1">
    <source>
        <dbReference type="EMBL" id="KAK1859390.1"/>
    </source>
</evidence>
<reference evidence="1" key="1">
    <citation type="submission" date="2019-11" db="EMBL/GenBank/DDBJ databases">
        <title>Nori genome reveals adaptations in red seaweeds to the harsh intertidal environment.</title>
        <authorList>
            <person name="Wang D."/>
            <person name="Mao Y."/>
        </authorList>
    </citation>
    <scope>NUCLEOTIDE SEQUENCE</scope>
    <source>
        <tissue evidence="1">Gametophyte</tissue>
    </source>
</reference>
<comment type="caution">
    <text evidence="1">The sequence shown here is derived from an EMBL/GenBank/DDBJ whole genome shotgun (WGS) entry which is preliminary data.</text>
</comment>
<protein>
    <submittedName>
        <fullName evidence="1">Uncharacterized protein</fullName>
    </submittedName>
</protein>
<gene>
    <name evidence="1" type="ORF">I4F81_001986</name>
</gene>
<organism evidence="1 2">
    <name type="scientific">Pyropia yezoensis</name>
    <name type="common">Susabi-nori</name>
    <name type="synonym">Porphyra yezoensis</name>
    <dbReference type="NCBI Taxonomy" id="2788"/>
    <lineage>
        <taxon>Eukaryota</taxon>
        <taxon>Rhodophyta</taxon>
        <taxon>Bangiophyceae</taxon>
        <taxon>Bangiales</taxon>
        <taxon>Bangiaceae</taxon>
        <taxon>Pyropia</taxon>
    </lineage>
</organism>